<proteinExistence type="predicted"/>
<keyword evidence="1" id="KW-0812">Transmembrane</keyword>
<sequence length="135" mass="14614">MDDLSDVKTRDVDSSHTLLTDANHATIDISRWTDLIQPLLLSAAVIAAHIAAFFAASVAAAAARIMKPDESLAWFPMVQNSERPRPHPAAGATAKLFHPYNQTGPMIAHSAPVVPNPKPHPIAGNLKVKYTSYPW</sequence>
<feature type="transmembrane region" description="Helical" evidence="1">
    <location>
        <begin position="39"/>
        <end position="63"/>
    </location>
</feature>
<keyword evidence="1" id="KW-1133">Transmembrane helix</keyword>
<name>A0A3N4KQR0_9PEZI</name>
<evidence type="ECO:0000256" key="1">
    <source>
        <dbReference type="SAM" id="Phobius"/>
    </source>
</evidence>
<dbReference type="EMBL" id="ML119134">
    <property type="protein sequence ID" value="RPB11662.1"/>
    <property type="molecule type" value="Genomic_DNA"/>
</dbReference>
<evidence type="ECO:0000313" key="3">
    <source>
        <dbReference type="Proteomes" id="UP000277580"/>
    </source>
</evidence>
<reference evidence="2 3" key="1">
    <citation type="journal article" date="2018" name="Nat. Ecol. Evol.">
        <title>Pezizomycetes genomes reveal the molecular basis of ectomycorrhizal truffle lifestyle.</title>
        <authorList>
            <person name="Murat C."/>
            <person name="Payen T."/>
            <person name="Noel B."/>
            <person name="Kuo A."/>
            <person name="Morin E."/>
            <person name="Chen J."/>
            <person name="Kohler A."/>
            <person name="Krizsan K."/>
            <person name="Balestrini R."/>
            <person name="Da Silva C."/>
            <person name="Montanini B."/>
            <person name="Hainaut M."/>
            <person name="Levati E."/>
            <person name="Barry K.W."/>
            <person name="Belfiori B."/>
            <person name="Cichocki N."/>
            <person name="Clum A."/>
            <person name="Dockter R.B."/>
            <person name="Fauchery L."/>
            <person name="Guy J."/>
            <person name="Iotti M."/>
            <person name="Le Tacon F."/>
            <person name="Lindquist E.A."/>
            <person name="Lipzen A."/>
            <person name="Malagnac F."/>
            <person name="Mello A."/>
            <person name="Molinier V."/>
            <person name="Miyauchi S."/>
            <person name="Poulain J."/>
            <person name="Riccioni C."/>
            <person name="Rubini A."/>
            <person name="Sitrit Y."/>
            <person name="Splivallo R."/>
            <person name="Traeger S."/>
            <person name="Wang M."/>
            <person name="Zifcakova L."/>
            <person name="Wipf D."/>
            <person name="Zambonelli A."/>
            <person name="Paolocci F."/>
            <person name="Nowrousian M."/>
            <person name="Ottonello S."/>
            <person name="Baldrian P."/>
            <person name="Spatafora J.W."/>
            <person name="Henrissat B."/>
            <person name="Nagy L.G."/>
            <person name="Aury J.M."/>
            <person name="Wincker P."/>
            <person name="Grigoriev I.V."/>
            <person name="Bonfante P."/>
            <person name="Martin F.M."/>
        </authorList>
    </citation>
    <scope>NUCLEOTIDE SEQUENCE [LARGE SCALE GENOMIC DNA]</scope>
    <source>
        <strain evidence="2 3">CCBAS932</strain>
    </source>
</reference>
<evidence type="ECO:0008006" key="4">
    <source>
        <dbReference type="Google" id="ProtNLM"/>
    </source>
</evidence>
<organism evidence="2 3">
    <name type="scientific">Morchella conica CCBAS932</name>
    <dbReference type="NCBI Taxonomy" id="1392247"/>
    <lineage>
        <taxon>Eukaryota</taxon>
        <taxon>Fungi</taxon>
        <taxon>Dikarya</taxon>
        <taxon>Ascomycota</taxon>
        <taxon>Pezizomycotina</taxon>
        <taxon>Pezizomycetes</taxon>
        <taxon>Pezizales</taxon>
        <taxon>Morchellaceae</taxon>
        <taxon>Morchella</taxon>
    </lineage>
</organism>
<dbReference type="InParanoid" id="A0A3N4KQR0"/>
<dbReference type="AlphaFoldDB" id="A0A3N4KQR0"/>
<keyword evidence="1" id="KW-0472">Membrane</keyword>
<accession>A0A3N4KQR0</accession>
<keyword evidence="3" id="KW-1185">Reference proteome</keyword>
<evidence type="ECO:0000313" key="2">
    <source>
        <dbReference type="EMBL" id="RPB11662.1"/>
    </source>
</evidence>
<protein>
    <recommendedName>
        <fullName evidence="4">Transmembrane protein</fullName>
    </recommendedName>
</protein>
<dbReference type="Proteomes" id="UP000277580">
    <property type="component" value="Unassembled WGS sequence"/>
</dbReference>
<gene>
    <name evidence="2" type="ORF">P167DRAFT_546224</name>
</gene>